<sequence>MTEQIYIYISIKASKWFIYLMMISIYLFFKAALIPLTKQQNKDHLCLL</sequence>
<name>A0A0K2TBU8_LEPSM</name>
<dbReference type="EMBL" id="HACA01005555">
    <property type="protein sequence ID" value="CDW22916.1"/>
    <property type="molecule type" value="Transcribed_RNA"/>
</dbReference>
<proteinExistence type="predicted"/>
<feature type="transmembrane region" description="Helical" evidence="1">
    <location>
        <begin position="16"/>
        <end position="36"/>
    </location>
</feature>
<keyword evidence="1" id="KW-0812">Transmembrane</keyword>
<organism evidence="2">
    <name type="scientific">Lepeophtheirus salmonis</name>
    <name type="common">Salmon louse</name>
    <name type="synonym">Caligus salmonis</name>
    <dbReference type="NCBI Taxonomy" id="72036"/>
    <lineage>
        <taxon>Eukaryota</taxon>
        <taxon>Metazoa</taxon>
        <taxon>Ecdysozoa</taxon>
        <taxon>Arthropoda</taxon>
        <taxon>Crustacea</taxon>
        <taxon>Multicrustacea</taxon>
        <taxon>Hexanauplia</taxon>
        <taxon>Copepoda</taxon>
        <taxon>Siphonostomatoida</taxon>
        <taxon>Caligidae</taxon>
        <taxon>Lepeophtheirus</taxon>
    </lineage>
</organism>
<dbReference type="AlphaFoldDB" id="A0A0K2TBU8"/>
<accession>A0A0K2TBU8</accession>
<protein>
    <submittedName>
        <fullName evidence="2">Uncharacterized protein</fullName>
    </submittedName>
</protein>
<evidence type="ECO:0000256" key="1">
    <source>
        <dbReference type="SAM" id="Phobius"/>
    </source>
</evidence>
<reference evidence="2" key="1">
    <citation type="submission" date="2014-05" db="EMBL/GenBank/DDBJ databases">
        <authorList>
            <person name="Chronopoulou M."/>
        </authorList>
    </citation>
    <scope>NUCLEOTIDE SEQUENCE</scope>
    <source>
        <tissue evidence="2">Whole organism</tissue>
    </source>
</reference>
<keyword evidence="1" id="KW-0472">Membrane</keyword>
<evidence type="ECO:0000313" key="2">
    <source>
        <dbReference type="EMBL" id="CDW22916.1"/>
    </source>
</evidence>
<keyword evidence="1" id="KW-1133">Transmembrane helix</keyword>